<dbReference type="Pfam" id="PF15957">
    <property type="entry name" value="Comm"/>
    <property type="match status" value="1"/>
</dbReference>
<evidence type="ECO:0000313" key="3">
    <source>
        <dbReference type="EnsemblMetazoa" id="GBRI016807-PA"/>
    </source>
</evidence>
<keyword evidence="2" id="KW-0812">Transmembrane</keyword>
<reference evidence="4" key="1">
    <citation type="submission" date="2014-03" db="EMBL/GenBank/DDBJ databases">
        <authorList>
            <person name="Aksoy S."/>
            <person name="Warren W."/>
            <person name="Wilson R.K."/>
        </authorList>
    </citation>
    <scope>NUCLEOTIDE SEQUENCE [LARGE SCALE GENOMIC DNA]</scope>
    <source>
        <strain evidence="4">IAEA</strain>
    </source>
</reference>
<protein>
    <submittedName>
        <fullName evidence="3">Uncharacterized protein</fullName>
    </submittedName>
</protein>
<evidence type="ECO:0000256" key="2">
    <source>
        <dbReference type="SAM" id="Phobius"/>
    </source>
</evidence>
<feature type="transmembrane region" description="Helical" evidence="2">
    <location>
        <begin position="93"/>
        <end position="116"/>
    </location>
</feature>
<dbReference type="EnsemblMetazoa" id="GBRI016807-RA">
    <property type="protein sequence ID" value="GBRI016807-PA"/>
    <property type="gene ID" value="GBRI016807"/>
</dbReference>
<dbReference type="InterPro" id="IPR031878">
    <property type="entry name" value="Commissureless"/>
</dbReference>
<keyword evidence="2" id="KW-0472">Membrane</keyword>
<sequence length="169" mass="19379">MSELPSTTITTTIINHNDTEPIEFNVFQNYSVLVKKLEQLALGVDITVSNISLDYKQDDEATPNNPGSLLSPQTHVTHTYIDEVEYSRVVSDIWVGVILTLLIVSVIFLICAGFLYHKFQKWKNSYEISKTGTIIHLNFNANFRLDDTKNQTKQRHVPEKSTQTRNQYM</sequence>
<proteinExistence type="predicted"/>
<evidence type="ECO:0000256" key="1">
    <source>
        <dbReference type="SAM" id="MobiDB-lite"/>
    </source>
</evidence>
<feature type="region of interest" description="Disordered" evidence="1">
    <location>
        <begin position="150"/>
        <end position="169"/>
    </location>
</feature>
<dbReference type="Proteomes" id="UP000091820">
    <property type="component" value="Unassembled WGS sequence"/>
</dbReference>
<reference evidence="3" key="2">
    <citation type="submission" date="2020-05" db="UniProtKB">
        <authorList>
            <consortium name="EnsemblMetazoa"/>
        </authorList>
    </citation>
    <scope>IDENTIFICATION</scope>
    <source>
        <strain evidence="3">IAEA</strain>
    </source>
</reference>
<dbReference type="AlphaFoldDB" id="A0A1A9WEL2"/>
<keyword evidence="4" id="KW-1185">Reference proteome</keyword>
<keyword evidence="2" id="KW-1133">Transmembrane helix</keyword>
<dbReference type="VEuPathDB" id="VectorBase:GBRI016807"/>
<feature type="compositionally biased region" description="Polar residues" evidence="1">
    <location>
        <begin position="160"/>
        <end position="169"/>
    </location>
</feature>
<name>A0A1A9WEL2_9MUSC</name>
<accession>A0A1A9WEL2</accession>
<evidence type="ECO:0000313" key="4">
    <source>
        <dbReference type="Proteomes" id="UP000091820"/>
    </source>
</evidence>
<dbReference type="GO" id="GO:0007411">
    <property type="term" value="P:axon guidance"/>
    <property type="evidence" value="ECO:0007669"/>
    <property type="project" value="InterPro"/>
</dbReference>
<organism evidence="3 4">
    <name type="scientific">Glossina brevipalpis</name>
    <dbReference type="NCBI Taxonomy" id="37001"/>
    <lineage>
        <taxon>Eukaryota</taxon>
        <taxon>Metazoa</taxon>
        <taxon>Ecdysozoa</taxon>
        <taxon>Arthropoda</taxon>
        <taxon>Hexapoda</taxon>
        <taxon>Insecta</taxon>
        <taxon>Pterygota</taxon>
        <taxon>Neoptera</taxon>
        <taxon>Endopterygota</taxon>
        <taxon>Diptera</taxon>
        <taxon>Brachycera</taxon>
        <taxon>Muscomorpha</taxon>
        <taxon>Hippoboscoidea</taxon>
        <taxon>Glossinidae</taxon>
        <taxon>Glossina</taxon>
    </lineage>
</organism>